<dbReference type="AlphaFoldDB" id="A0A9D3YLQ9"/>
<proteinExistence type="predicted"/>
<dbReference type="Proteomes" id="UP000828390">
    <property type="component" value="Unassembled WGS sequence"/>
</dbReference>
<protein>
    <submittedName>
        <fullName evidence="2">Uncharacterized protein</fullName>
    </submittedName>
</protein>
<accession>A0A9D3YLQ9</accession>
<dbReference type="EMBL" id="JAIWYP010000015">
    <property type="protein sequence ID" value="KAH3703117.1"/>
    <property type="molecule type" value="Genomic_DNA"/>
</dbReference>
<sequence>MNTIPTERAAWTPEFRGKPDVRIEIAKSTTTIGTGTRIYPETFARKTNNFELHASNHLHTNGIQLDIHRKEALETKRNKKTSDIKPKIKRPRATNTCHFEKDTSPK</sequence>
<evidence type="ECO:0000313" key="2">
    <source>
        <dbReference type="EMBL" id="KAH3703117.1"/>
    </source>
</evidence>
<keyword evidence="3" id="KW-1185">Reference proteome</keyword>
<organism evidence="2 3">
    <name type="scientific">Dreissena polymorpha</name>
    <name type="common">Zebra mussel</name>
    <name type="synonym">Mytilus polymorpha</name>
    <dbReference type="NCBI Taxonomy" id="45954"/>
    <lineage>
        <taxon>Eukaryota</taxon>
        <taxon>Metazoa</taxon>
        <taxon>Spiralia</taxon>
        <taxon>Lophotrochozoa</taxon>
        <taxon>Mollusca</taxon>
        <taxon>Bivalvia</taxon>
        <taxon>Autobranchia</taxon>
        <taxon>Heteroconchia</taxon>
        <taxon>Euheterodonta</taxon>
        <taxon>Imparidentia</taxon>
        <taxon>Neoheterodontei</taxon>
        <taxon>Myida</taxon>
        <taxon>Dreissenoidea</taxon>
        <taxon>Dreissenidae</taxon>
        <taxon>Dreissena</taxon>
    </lineage>
</organism>
<comment type="caution">
    <text evidence="2">The sequence shown here is derived from an EMBL/GenBank/DDBJ whole genome shotgun (WGS) entry which is preliminary data.</text>
</comment>
<feature type="region of interest" description="Disordered" evidence="1">
    <location>
        <begin position="76"/>
        <end position="106"/>
    </location>
</feature>
<reference evidence="2" key="2">
    <citation type="submission" date="2020-11" db="EMBL/GenBank/DDBJ databases">
        <authorList>
            <person name="McCartney M.A."/>
            <person name="Auch B."/>
            <person name="Kono T."/>
            <person name="Mallez S."/>
            <person name="Becker A."/>
            <person name="Gohl D.M."/>
            <person name="Silverstein K.A.T."/>
            <person name="Koren S."/>
            <person name="Bechman K.B."/>
            <person name="Herman A."/>
            <person name="Abrahante J.E."/>
            <person name="Garbe J."/>
        </authorList>
    </citation>
    <scope>NUCLEOTIDE SEQUENCE</scope>
    <source>
        <strain evidence="2">Duluth1</strain>
        <tissue evidence="2">Whole animal</tissue>
    </source>
</reference>
<evidence type="ECO:0000256" key="1">
    <source>
        <dbReference type="SAM" id="MobiDB-lite"/>
    </source>
</evidence>
<name>A0A9D3YLQ9_DREPO</name>
<feature type="compositionally biased region" description="Basic and acidic residues" evidence="1">
    <location>
        <begin position="76"/>
        <end position="86"/>
    </location>
</feature>
<gene>
    <name evidence="2" type="ORF">DPMN_078146</name>
</gene>
<evidence type="ECO:0000313" key="3">
    <source>
        <dbReference type="Proteomes" id="UP000828390"/>
    </source>
</evidence>
<reference evidence="2" key="1">
    <citation type="journal article" date="2019" name="bioRxiv">
        <title>The Genome of the Zebra Mussel, Dreissena polymorpha: A Resource for Invasive Species Research.</title>
        <authorList>
            <person name="McCartney M.A."/>
            <person name="Auch B."/>
            <person name="Kono T."/>
            <person name="Mallez S."/>
            <person name="Zhang Y."/>
            <person name="Obille A."/>
            <person name="Becker A."/>
            <person name="Abrahante J.E."/>
            <person name="Garbe J."/>
            <person name="Badalamenti J.P."/>
            <person name="Herman A."/>
            <person name="Mangelson H."/>
            <person name="Liachko I."/>
            <person name="Sullivan S."/>
            <person name="Sone E.D."/>
            <person name="Koren S."/>
            <person name="Silverstein K.A.T."/>
            <person name="Beckman K.B."/>
            <person name="Gohl D.M."/>
        </authorList>
    </citation>
    <scope>NUCLEOTIDE SEQUENCE</scope>
    <source>
        <strain evidence="2">Duluth1</strain>
        <tissue evidence="2">Whole animal</tissue>
    </source>
</reference>